<accession>B9TLW5</accession>
<name>B9TLW5_RICCO</name>
<reference evidence="2" key="1">
    <citation type="journal article" date="2010" name="Nat. Biotechnol.">
        <title>Draft genome sequence of the oilseed species Ricinus communis.</title>
        <authorList>
            <person name="Chan A.P."/>
            <person name="Crabtree J."/>
            <person name="Zhao Q."/>
            <person name="Lorenzi H."/>
            <person name="Orvis J."/>
            <person name="Puiu D."/>
            <person name="Melake-Berhan A."/>
            <person name="Jones K.M."/>
            <person name="Redman J."/>
            <person name="Chen G."/>
            <person name="Cahoon E.B."/>
            <person name="Gedil M."/>
            <person name="Stanke M."/>
            <person name="Haas B.J."/>
            <person name="Wortman J.R."/>
            <person name="Fraser-Liggett C.M."/>
            <person name="Ravel J."/>
            <person name="Rabinowicz P.D."/>
        </authorList>
    </citation>
    <scope>NUCLEOTIDE SEQUENCE [LARGE SCALE GENOMIC DNA]</scope>
    <source>
        <strain evidence="2">cv. Hale</strain>
    </source>
</reference>
<keyword evidence="2" id="KW-1185">Reference proteome</keyword>
<organism evidence="1 2">
    <name type="scientific">Ricinus communis</name>
    <name type="common">Castor bean</name>
    <dbReference type="NCBI Taxonomy" id="3988"/>
    <lineage>
        <taxon>Eukaryota</taxon>
        <taxon>Viridiplantae</taxon>
        <taxon>Streptophyta</taxon>
        <taxon>Embryophyta</taxon>
        <taxon>Tracheophyta</taxon>
        <taxon>Spermatophyta</taxon>
        <taxon>Magnoliopsida</taxon>
        <taxon>eudicotyledons</taxon>
        <taxon>Gunneridae</taxon>
        <taxon>Pentapetalae</taxon>
        <taxon>rosids</taxon>
        <taxon>fabids</taxon>
        <taxon>Malpighiales</taxon>
        <taxon>Euphorbiaceae</taxon>
        <taxon>Acalyphoideae</taxon>
        <taxon>Acalypheae</taxon>
        <taxon>Ricinus</taxon>
    </lineage>
</organism>
<dbReference type="Proteomes" id="UP000008311">
    <property type="component" value="Unassembled WGS sequence"/>
</dbReference>
<evidence type="ECO:0000313" key="2">
    <source>
        <dbReference type="Proteomes" id="UP000008311"/>
    </source>
</evidence>
<dbReference type="InParanoid" id="B9TLW5"/>
<protein>
    <submittedName>
        <fullName evidence="1">Uncharacterized protein</fullName>
    </submittedName>
</protein>
<gene>
    <name evidence="1" type="ORF">RCOM_2096120</name>
</gene>
<sequence>MRTRYGNQHRERYHAEHVEEPVTDGHGIAVAKRSDDGRSRHVAAIGIERHHRYLSEADNEVQHHRHGACRAEPDHELHLASREGGTGERRCEDAERHGCLRADHRAERCGQKNPDARRAGRKITCVVGHIGPVRNLPGGRQRDGEHEMARDEVPLRKQAANVVMCQ</sequence>
<proteinExistence type="predicted"/>
<dbReference type="AlphaFoldDB" id="B9TLW5"/>
<dbReference type="EMBL" id="EQ987517">
    <property type="protein sequence ID" value="EEF23150.1"/>
    <property type="molecule type" value="Genomic_DNA"/>
</dbReference>
<evidence type="ECO:0000313" key="1">
    <source>
        <dbReference type="EMBL" id="EEF23150.1"/>
    </source>
</evidence>